<dbReference type="InterPro" id="IPR011989">
    <property type="entry name" value="ARM-like"/>
</dbReference>
<dbReference type="Proteomes" id="UP000887578">
    <property type="component" value="Unplaced"/>
</dbReference>
<sequence length="543" mass="60349">MAALMKLRRLLSNKDGTLVEILIENGCVPILIDFLSAKNSDVRFNAACIISYISSGTPEQMEFIVQAKVLPALKELLISTNHDICNQVLLALGNIILAGFHDECFQLGIIEEIIKIDCPTSDLAFTLTTIAIWIFRNIIEYVEIDAGVVNTISTIAGLLGVESEDPLQHNEISMAILCAIGTFFSRGENACRCLLEKHMGILEVLTKLLKADTTDLLQILMPLVENLCYNYGFNILPESATEFLRSILPVIKNENIDVVILALRSLSAFTESQIKNLSMPRWINERYANLLNYHDNAKLSEAIFYGFGTIFNICYPKMKDIVAKNTVKKMDLFLTHCDHAIQEKALCFLSKAADDKQKICYIVSAELLPHIIKILDCQNYVLQTKAADLIKKIAGGTNDETKAVVAAHAIAPLIYLLNSECLDVQVASLGALANITGCTPTERDNCVKLNIVDSLINLWSKQKSPTLLQHFAWILDNIFRDPLPPADVIRKLLPSLLKLIEGFVTPNPDLLNVLVDSLSALVNITRKISEANEYIIDKGVSFW</sequence>
<keyword evidence="4" id="KW-1185">Reference proteome</keyword>
<reference evidence="5" key="1">
    <citation type="submission" date="2022-11" db="UniProtKB">
        <authorList>
            <consortium name="WormBaseParasite"/>
        </authorList>
    </citation>
    <scope>IDENTIFICATION</scope>
</reference>
<evidence type="ECO:0000313" key="4">
    <source>
        <dbReference type="Proteomes" id="UP000887578"/>
    </source>
</evidence>
<proteinExistence type="inferred from homology"/>
<accession>A0A914R4J9</accession>
<dbReference type="SUPFAM" id="SSF48371">
    <property type="entry name" value="ARM repeat"/>
    <property type="match status" value="2"/>
</dbReference>
<name>A0A914R4J9_9BILA</name>
<keyword evidence="3" id="KW-0653">Protein transport</keyword>
<dbReference type="AlphaFoldDB" id="A0A914R4J9"/>
<protein>
    <submittedName>
        <fullName evidence="5">Importin subunit alpha</fullName>
    </submittedName>
</protein>
<dbReference type="WBParaSite" id="PDA_v2.g6362.t1">
    <property type="protein sequence ID" value="PDA_v2.g6362.t1"/>
    <property type="gene ID" value="PDA_v2.g6362"/>
</dbReference>
<evidence type="ECO:0000313" key="5">
    <source>
        <dbReference type="WBParaSite" id="PDA_v2.g6362.t1"/>
    </source>
</evidence>
<evidence type="ECO:0000256" key="3">
    <source>
        <dbReference type="ARBA" id="ARBA00022927"/>
    </source>
</evidence>
<organism evidence="4 5">
    <name type="scientific">Panagrolaimus davidi</name>
    <dbReference type="NCBI Taxonomy" id="227884"/>
    <lineage>
        <taxon>Eukaryota</taxon>
        <taxon>Metazoa</taxon>
        <taxon>Ecdysozoa</taxon>
        <taxon>Nematoda</taxon>
        <taxon>Chromadorea</taxon>
        <taxon>Rhabditida</taxon>
        <taxon>Tylenchina</taxon>
        <taxon>Panagrolaimomorpha</taxon>
        <taxon>Panagrolaimoidea</taxon>
        <taxon>Panagrolaimidae</taxon>
        <taxon>Panagrolaimus</taxon>
    </lineage>
</organism>
<dbReference type="InterPro" id="IPR000225">
    <property type="entry name" value="Armadillo"/>
</dbReference>
<evidence type="ECO:0000256" key="2">
    <source>
        <dbReference type="ARBA" id="ARBA00022448"/>
    </source>
</evidence>
<dbReference type="Pfam" id="PF00514">
    <property type="entry name" value="Arm"/>
    <property type="match status" value="2"/>
</dbReference>
<dbReference type="GO" id="GO:0015031">
    <property type="term" value="P:protein transport"/>
    <property type="evidence" value="ECO:0007669"/>
    <property type="project" value="UniProtKB-KW"/>
</dbReference>
<dbReference type="PANTHER" id="PTHR23316">
    <property type="entry name" value="IMPORTIN ALPHA"/>
    <property type="match status" value="1"/>
</dbReference>
<keyword evidence="2" id="KW-0813">Transport</keyword>
<comment type="similarity">
    <text evidence="1">Belongs to the importin alpha family.</text>
</comment>
<evidence type="ECO:0000256" key="1">
    <source>
        <dbReference type="ARBA" id="ARBA00010394"/>
    </source>
</evidence>
<dbReference type="SMART" id="SM00185">
    <property type="entry name" value="ARM"/>
    <property type="match status" value="6"/>
</dbReference>
<dbReference type="InterPro" id="IPR016024">
    <property type="entry name" value="ARM-type_fold"/>
</dbReference>
<dbReference type="Gene3D" id="1.25.10.10">
    <property type="entry name" value="Leucine-rich Repeat Variant"/>
    <property type="match status" value="2"/>
</dbReference>